<evidence type="ECO:0000256" key="3">
    <source>
        <dbReference type="PROSITE-ProRule" id="PRU00708"/>
    </source>
</evidence>
<name>A0A498IJ57_MALDO</name>
<dbReference type="InterPro" id="IPR011990">
    <property type="entry name" value="TPR-like_helical_dom_sf"/>
</dbReference>
<sequence length="479" mass="53772">MLIKLQSLTFSKIFPFWVCSNACFSALSYTKTIEIFSGNNQDPENSSDFEQNIQSLRNQLVPDNLIRVLDNTDDLSSAVKVFEWASLQKWFNHTADTYFRIVLKLGLAGNVEEMEGFCQNMVKDGCPGVEEALLAPIDVFVRHCRLSEAMRVLVNLKAGGFRPSIETFNGVLGALVKDKRDFRDVLFVYKEIVMAGIMPSIDTLNYLLEALLESGRIESAIDQWLSEHARIREVRELLGRMVVSCSLPDCDTYSALVVCHCKMSNYRNAMDIFDHIRAKSWVLDHTSYSELVKGLCLGEMTHEATEVFCYMSSNRCSIEPSSFNMLIKDLCETGKVDEAVRIQQLAYYSGTSSTSSTYSTIMLGLSKLDKVKDLLIVLSKMLVEGCSLDLDAYCVLIQSMSVQNRMKECLLLFNMMVDEGLIPDSERLFNLLSCIANYSQLHMISCSINKLTSDSNRPDCDNSSVDTVSNILAEGLDAT</sequence>
<evidence type="ECO:0000256" key="1">
    <source>
        <dbReference type="ARBA" id="ARBA00007626"/>
    </source>
</evidence>
<gene>
    <name evidence="4" type="ORF">DVH24_036448</name>
</gene>
<feature type="repeat" description="PPR" evidence="3">
    <location>
        <begin position="249"/>
        <end position="283"/>
    </location>
</feature>
<dbReference type="Pfam" id="PF13812">
    <property type="entry name" value="PPR_3"/>
    <property type="match status" value="1"/>
</dbReference>
<dbReference type="AlphaFoldDB" id="A0A498IJ57"/>
<dbReference type="STRING" id="3750.A0A498IJ57"/>
<keyword evidence="2" id="KW-0677">Repeat</keyword>
<organism evidence="4 5">
    <name type="scientific">Malus domestica</name>
    <name type="common">Apple</name>
    <name type="synonym">Pyrus malus</name>
    <dbReference type="NCBI Taxonomy" id="3750"/>
    <lineage>
        <taxon>Eukaryota</taxon>
        <taxon>Viridiplantae</taxon>
        <taxon>Streptophyta</taxon>
        <taxon>Embryophyta</taxon>
        <taxon>Tracheophyta</taxon>
        <taxon>Spermatophyta</taxon>
        <taxon>Magnoliopsida</taxon>
        <taxon>eudicotyledons</taxon>
        <taxon>Gunneridae</taxon>
        <taxon>Pentapetalae</taxon>
        <taxon>rosids</taxon>
        <taxon>fabids</taxon>
        <taxon>Rosales</taxon>
        <taxon>Rosaceae</taxon>
        <taxon>Amygdaloideae</taxon>
        <taxon>Maleae</taxon>
        <taxon>Malus</taxon>
    </lineage>
</organism>
<dbReference type="Pfam" id="PF01535">
    <property type="entry name" value="PPR"/>
    <property type="match status" value="5"/>
</dbReference>
<proteinExistence type="inferred from homology"/>
<dbReference type="PANTHER" id="PTHR47941">
    <property type="entry name" value="PENTATRICOPEPTIDE REPEAT-CONTAINING PROTEIN 3, MITOCHONDRIAL"/>
    <property type="match status" value="1"/>
</dbReference>
<comment type="caution">
    <text evidence="4">The sequence shown here is derived from an EMBL/GenBank/DDBJ whole genome shotgun (WGS) entry which is preliminary data.</text>
</comment>
<dbReference type="PROSITE" id="PS51375">
    <property type="entry name" value="PPR"/>
    <property type="match status" value="2"/>
</dbReference>
<evidence type="ECO:0000313" key="4">
    <source>
        <dbReference type="EMBL" id="RXH82107.1"/>
    </source>
</evidence>
<evidence type="ECO:0000313" key="5">
    <source>
        <dbReference type="Proteomes" id="UP000290289"/>
    </source>
</evidence>
<reference evidence="4 5" key="1">
    <citation type="submission" date="2018-10" db="EMBL/GenBank/DDBJ databases">
        <title>A high-quality apple genome assembly.</title>
        <authorList>
            <person name="Hu J."/>
        </authorList>
    </citation>
    <scope>NUCLEOTIDE SEQUENCE [LARGE SCALE GENOMIC DNA]</scope>
    <source>
        <strain evidence="5">cv. HFTH1</strain>
        <tissue evidence="4">Young leaf</tissue>
    </source>
</reference>
<dbReference type="InterPro" id="IPR002885">
    <property type="entry name" value="PPR_rpt"/>
</dbReference>
<dbReference type="Proteomes" id="UP000290289">
    <property type="component" value="Chromosome 12"/>
</dbReference>
<evidence type="ECO:0000256" key="2">
    <source>
        <dbReference type="ARBA" id="ARBA00022737"/>
    </source>
</evidence>
<dbReference type="NCBIfam" id="TIGR00756">
    <property type="entry name" value="PPR"/>
    <property type="match status" value="2"/>
</dbReference>
<accession>A0A498IJ57</accession>
<keyword evidence="5" id="KW-1185">Reference proteome</keyword>
<feature type="repeat" description="PPR" evidence="3">
    <location>
        <begin position="389"/>
        <end position="423"/>
    </location>
</feature>
<dbReference type="EMBL" id="RDQH01000338">
    <property type="protein sequence ID" value="RXH82107.1"/>
    <property type="molecule type" value="Genomic_DNA"/>
</dbReference>
<protein>
    <recommendedName>
        <fullName evidence="6">Pentacotripeptide-repeat region of PRORP domain-containing protein</fullName>
    </recommendedName>
</protein>
<evidence type="ECO:0008006" key="6">
    <source>
        <dbReference type="Google" id="ProtNLM"/>
    </source>
</evidence>
<dbReference type="Gene3D" id="1.25.40.10">
    <property type="entry name" value="Tetratricopeptide repeat domain"/>
    <property type="match status" value="3"/>
</dbReference>
<comment type="similarity">
    <text evidence="1">Belongs to the PPR family. P subfamily.</text>
</comment>